<dbReference type="PANTHER" id="PTHR28163">
    <property type="entry name" value="PROTEIN PET117 HOMOLOG, MITOCHONDRIAL"/>
    <property type="match status" value="1"/>
</dbReference>
<accession>A0A9P0PWU5</accession>
<keyword evidence="5" id="KW-0812">Transmembrane</keyword>
<comment type="subcellular location">
    <subcellularLocation>
        <location evidence="1">Mitochondrion</location>
    </subcellularLocation>
</comment>
<name>A0A9P0PWU5_ACAOB</name>
<organism evidence="6 7">
    <name type="scientific">Acanthoscelides obtectus</name>
    <name type="common">Bean weevil</name>
    <name type="synonym">Bruchus obtectus</name>
    <dbReference type="NCBI Taxonomy" id="200917"/>
    <lineage>
        <taxon>Eukaryota</taxon>
        <taxon>Metazoa</taxon>
        <taxon>Ecdysozoa</taxon>
        <taxon>Arthropoda</taxon>
        <taxon>Hexapoda</taxon>
        <taxon>Insecta</taxon>
        <taxon>Pterygota</taxon>
        <taxon>Neoptera</taxon>
        <taxon>Endopterygota</taxon>
        <taxon>Coleoptera</taxon>
        <taxon>Polyphaga</taxon>
        <taxon>Cucujiformia</taxon>
        <taxon>Chrysomeloidea</taxon>
        <taxon>Chrysomelidae</taxon>
        <taxon>Bruchinae</taxon>
        <taxon>Bruchini</taxon>
        <taxon>Acanthoscelides</taxon>
    </lineage>
</organism>
<comment type="similarity">
    <text evidence="2">Belongs to the PET117 family.</text>
</comment>
<keyword evidence="7" id="KW-1185">Reference proteome</keyword>
<protein>
    <recommendedName>
        <fullName evidence="8">Protein PET117 homolog, mitochondrial</fullName>
    </recommendedName>
</protein>
<evidence type="ECO:0000313" key="6">
    <source>
        <dbReference type="EMBL" id="CAH2001927.1"/>
    </source>
</evidence>
<evidence type="ECO:0000256" key="2">
    <source>
        <dbReference type="ARBA" id="ARBA00008197"/>
    </source>
</evidence>
<dbReference type="OrthoDB" id="76305at2759"/>
<comment type="caution">
    <text evidence="6">The sequence shown here is derived from an EMBL/GenBank/DDBJ whole genome shotgun (WGS) entry which is preliminary data.</text>
</comment>
<dbReference type="AlphaFoldDB" id="A0A9P0PWU5"/>
<dbReference type="InterPro" id="IPR031568">
    <property type="entry name" value="Pet117"/>
</dbReference>
<evidence type="ECO:0008006" key="8">
    <source>
        <dbReference type="Google" id="ProtNLM"/>
    </source>
</evidence>
<dbReference type="PANTHER" id="PTHR28163:SF1">
    <property type="entry name" value="PROTEIN PET117 HOMOLOG, MITOCHONDRIAL"/>
    <property type="match status" value="1"/>
</dbReference>
<dbReference type="GO" id="GO:0005739">
    <property type="term" value="C:mitochondrion"/>
    <property type="evidence" value="ECO:0007669"/>
    <property type="project" value="UniProtKB-SubCell"/>
</dbReference>
<gene>
    <name evidence="6" type="ORF">ACAOBT_LOCUS26522</name>
</gene>
<evidence type="ECO:0000313" key="7">
    <source>
        <dbReference type="Proteomes" id="UP001152888"/>
    </source>
</evidence>
<reference evidence="6" key="1">
    <citation type="submission" date="2022-03" db="EMBL/GenBank/DDBJ databases">
        <authorList>
            <person name="Sayadi A."/>
        </authorList>
    </citation>
    <scope>NUCLEOTIDE SEQUENCE</scope>
</reference>
<keyword evidence="4" id="KW-0496">Mitochondrion</keyword>
<dbReference type="Pfam" id="PF15786">
    <property type="entry name" value="PET117"/>
    <property type="match status" value="1"/>
</dbReference>
<proteinExistence type="inferred from homology"/>
<dbReference type="GO" id="GO:0033617">
    <property type="term" value="P:mitochondrial respiratory chain complex IV assembly"/>
    <property type="evidence" value="ECO:0007669"/>
    <property type="project" value="TreeGrafter"/>
</dbReference>
<evidence type="ECO:0000256" key="5">
    <source>
        <dbReference type="SAM" id="Phobius"/>
    </source>
</evidence>
<sequence length="80" mass="9125">MQSSKMSLQAKICLGAACVFSASIIGYVHIKQIRDREAMHEGVIRDIEMRQRKKAENLYTLQQQIDLAKELKKHNGHSVT</sequence>
<dbReference type="EMBL" id="CAKOFQ010007476">
    <property type="protein sequence ID" value="CAH2001927.1"/>
    <property type="molecule type" value="Genomic_DNA"/>
</dbReference>
<dbReference type="Proteomes" id="UP001152888">
    <property type="component" value="Unassembled WGS sequence"/>
</dbReference>
<keyword evidence="5" id="KW-0472">Membrane</keyword>
<keyword evidence="5" id="KW-1133">Transmembrane helix</keyword>
<evidence type="ECO:0000256" key="1">
    <source>
        <dbReference type="ARBA" id="ARBA00004173"/>
    </source>
</evidence>
<feature type="transmembrane region" description="Helical" evidence="5">
    <location>
        <begin position="12"/>
        <end position="30"/>
    </location>
</feature>
<evidence type="ECO:0000256" key="3">
    <source>
        <dbReference type="ARBA" id="ARBA00022946"/>
    </source>
</evidence>
<evidence type="ECO:0000256" key="4">
    <source>
        <dbReference type="ARBA" id="ARBA00023128"/>
    </source>
</evidence>
<keyword evidence="3" id="KW-0809">Transit peptide</keyword>